<evidence type="ECO:0000313" key="1">
    <source>
        <dbReference type="EMBL" id="CAD7662631.1"/>
    </source>
</evidence>
<name>A0A7R9QXY2_9ACAR</name>
<proteinExistence type="predicted"/>
<gene>
    <name evidence="1" type="ORF">ONB1V03_LOCUS19191</name>
</gene>
<dbReference type="EMBL" id="CAJPVJ010028641">
    <property type="protein sequence ID" value="CAG2179767.1"/>
    <property type="molecule type" value="Genomic_DNA"/>
</dbReference>
<reference evidence="1" key="1">
    <citation type="submission" date="2020-11" db="EMBL/GenBank/DDBJ databases">
        <authorList>
            <person name="Tran Van P."/>
        </authorList>
    </citation>
    <scope>NUCLEOTIDE SEQUENCE</scope>
</reference>
<evidence type="ECO:0000313" key="2">
    <source>
        <dbReference type="Proteomes" id="UP000728032"/>
    </source>
</evidence>
<dbReference type="EMBL" id="OC943466">
    <property type="protein sequence ID" value="CAD7662631.1"/>
    <property type="molecule type" value="Genomic_DNA"/>
</dbReference>
<accession>A0A7R9QXY2</accession>
<keyword evidence="2" id="KW-1185">Reference proteome</keyword>
<dbReference type="AlphaFoldDB" id="A0A7R9QXY2"/>
<dbReference type="Proteomes" id="UP000728032">
    <property type="component" value="Unassembled WGS sequence"/>
</dbReference>
<sequence length="117" mass="13015">MSWAAVTCLNSPSPCVINSTLTAAKTTGAMAKDRGSFSMRPLITPAIAYRIVDFWLNVTQILTMVSLSFREPTVLSASNFYEERAQNLTVSSSLPHEMISFHRHKAPFPLTLLWPLD</sequence>
<organism evidence="1">
    <name type="scientific">Oppiella nova</name>
    <dbReference type="NCBI Taxonomy" id="334625"/>
    <lineage>
        <taxon>Eukaryota</taxon>
        <taxon>Metazoa</taxon>
        <taxon>Ecdysozoa</taxon>
        <taxon>Arthropoda</taxon>
        <taxon>Chelicerata</taxon>
        <taxon>Arachnida</taxon>
        <taxon>Acari</taxon>
        <taxon>Acariformes</taxon>
        <taxon>Sarcoptiformes</taxon>
        <taxon>Oribatida</taxon>
        <taxon>Brachypylina</taxon>
        <taxon>Oppioidea</taxon>
        <taxon>Oppiidae</taxon>
        <taxon>Oppiella</taxon>
    </lineage>
</organism>
<protein>
    <submittedName>
        <fullName evidence="1">Uncharacterized protein</fullName>
    </submittedName>
</protein>